<reference evidence="2" key="1">
    <citation type="submission" date="2021-01" db="UniProtKB">
        <authorList>
            <consortium name="EnsemblMetazoa"/>
        </authorList>
    </citation>
    <scope>IDENTIFICATION</scope>
</reference>
<dbReference type="OrthoDB" id="10050612at2759"/>
<dbReference type="PANTHER" id="PTHR34344:SF1">
    <property type="entry name" value="BUBLIN COILED-COIL PROTEIN"/>
    <property type="match status" value="1"/>
</dbReference>
<dbReference type="EnsemblMetazoa" id="XM_016981582">
    <property type="protein sequence ID" value="XP_016837071"/>
    <property type="gene ID" value="LOC100119398"/>
</dbReference>
<dbReference type="InterPro" id="IPR005374">
    <property type="entry name" value="BBLN_eukaryota"/>
</dbReference>
<sequence>MAEQDKNMVGNAVQPRENEDEDMENGDEVVDEVEEVNEEEFKSLNDQIDQLNAVLDTLESKNDNIHAELIELLKSNREARKQFQESQDKQPQANEEAKP</sequence>
<dbReference type="EnsemblMetazoa" id="XM_032596494">
    <property type="protein sequence ID" value="XP_032452385"/>
    <property type="gene ID" value="LOC100119398"/>
</dbReference>
<evidence type="ECO:0000256" key="1">
    <source>
        <dbReference type="SAM" id="MobiDB-lite"/>
    </source>
</evidence>
<accession>A0A7M7QNL7</accession>
<evidence type="ECO:0000313" key="2">
    <source>
        <dbReference type="EnsemblMetazoa" id="XP_032452385"/>
    </source>
</evidence>
<dbReference type="OMA" id="SIVDECS"/>
<feature type="compositionally biased region" description="Acidic residues" evidence="1">
    <location>
        <begin position="18"/>
        <end position="28"/>
    </location>
</feature>
<protein>
    <submittedName>
        <fullName evidence="2">Uncharacterized protein</fullName>
    </submittedName>
</protein>
<organism evidence="2 3">
    <name type="scientific">Nasonia vitripennis</name>
    <name type="common">Parasitic wasp</name>
    <dbReference type="NCBI Taxonomy" id="7425"/>
    <lineage>
        <taxon>Eukaryota</taxon>
        <taxon>Metazoa</taxon>
        <taxon>Ecdysozoa</taxon>
        <taxon>Arthropoda</taxon>
        <taxon>Hexapoda</taxon>
        <taxon>Insecta</taxon>
        <taxon>Pterygota</taxon>
        <taxon>Neoptera</taxon>
        <taxon>Endopterygota</taxon>
        <taxon>Hymenoptera</taxon>
        <taxon>Apocrita</taxon>
        <taxon>Proctotrupomorpha</taxon>
        <taxon>Chalcidoidea</taxon>
        <taxon>Pteromalidae</taxon>
        <taxon>Pteromalinae</taxon>
        <taxon>Nasonia</taxon>
    </lineage>
</organism>
<dbReference type="SMR" id="A0A7M7QNL7"/>
<feature type="compositionally biased region" description="Basic and acidic residues" evidence="1">
    <location>
        <begin position="79"/>
        <end position="88"/>
    </location>
</feature>
<dbReference type="PANTHER" id="PTHR34344">
    <property type="entry name" value="UPF0184 PROTEIN C9ORF16"/>
    <property type="match status" value="1"/>
</dbReference>
<name>A0A7M7QNL7_NASVI</name>
<dbReference type="Pfam" id="PF03670">
    <property type="entry name" value="UPF0184"/>
    <property type="match status" value="1"/>
</dbReference>
<feature type="region of interest" description="Disordered" evidence="1">
    <location>
        <begin position="79"/>
        <end position="99"/>
    </location>
</feature>
<dbReference type="KEGG" id="nvi:100119398"/>
<evidence type="ECO:0000313" key="3">
    <source>
        <dbReference type="Proteomes" id="UP000002358"/>
    </source>
</evidence>
<proteinExistence type="predicted"/>
<keyword evidence="3" id="KW-1185">Reference proteome</keyword>
<dbReference type="AlphaFoldDB" id="A0A7M7QNL7"/>
<gene>
    <name evidence="2" type="primary">100119398</name>
</gene>
<dbReference type="Proteomes" id="UP000002358">
    <property type="component" value="Chromosome 2"/>
</dbReference>
<dbReference type="InParanoid" id="A0A7M7QNL7"/>
<feature type="region of interest" description="Disordered" evidence="1">
    <location>
        <begin position="1"/>
        <end position="28"/>
    </location>
</feature>